<gene>
    <name evidence="1" type="ORF">TSUD_242210</name>
</gene>
<evidence type="ECO:0000313" key="1">
    <source>
        <dbReference type="EMBL" id="GAU21497.1"/>
    </source>
</evidence>
<dbReference type="AlphaFoldDB" id="A0A2Z6MXE8"/>
<sequence>MPTGVNDEFNAIKERIADAMERMEEILTMTPHLYQEDLLILDSIENALIQEIDLPGKAVSQSKMEVDGSDKDKRKVVMDSEQLRLCYKEHS</sequence>
<dbReference type="EMBL" id="DF973231">
    <property type="protein sequence ID" value="GAU21497.1"/>
    <property type="molecule type" value="Genomic_DNA"/>
</dbReference>
<reference evidence="2" key="1">
    <citation type="journal article" date="2017" name="Front. Plant Sci.">
        <title>Climate Clever Clovers: New Paradigm to Reduce the Environmental Footprint of Ruminants by Breeding Low Methanogenic Forages Utilizing Haplotype Variation.</title>
        <authorList>
            <person name="Kaur P."/>
            <person name="Appels R."/>
            <person name="Bayer P.E."/>
            <person name="Keeble-Gagnere G."/>
            <person name="Wang J."/>
            <person name="Hirakawa H."/>
            <person name="Shirasawa K."/>
            <person name="Vercoe P."/>
            <person name="Stefanova K."/>
            <person name="Durmic Z."/>
            <person name="Nichols P."/>
            <person name="Revell C."/>
            <person name="Isobe S.N."/>
            <person name="Edwards D."/>
            <person name="Erskine W."/>
        </authorList>
    </citation>
    <scope>NUCLEOTIDE SEQUENCE [LARGE SCALE GENOMIC DNA]</scope>
    <source>
        <strain evidence="2">cv. Daliak</strain>
    </source>
</reference>
<dbReference type="Proteomes" id="UP000242715">
    <property type="component" value="Unassembled WGS sequence"/>
</dbReference>
<name>A0A2Z6MXE8_TRISU</name>
<organism evidence="1 2">
    <name type="scientific">Trifolium subterraneum</name>
    <name type="common">Subterranean clover</name>
    <dbReference type="NCBI Taxonomy" id="3900"/>
    <lineage>
        <taxon>Eukaryota</taxon>
        <taxon>Viridiplantae</taxon>
        <taxon>Streptophyta</taxon>
        <taxon>Embryophyta</taxon>
        <taxon>Tracheophyta</taxon>
        <taxon>Spermatophyta</taxon>
        <taxon>Magnoliopsida</taxon>
        <taxon>eudicotyledons</taxon>
        <taxon>Gunneridae</taxon>
        <taxon>Pentapetalae</taxon>
        <taxon>rosids</taxon>
        <taxon>fabids</taxon>
        <taxon>Fabales</taxon>
        <taxon>Fabaceae</taxon>
        <taxon>Papilionoideae</taxon>
        <taxon>50 kb inversion clade</taxon>
        <taxon>NPAAA clade</taxon>
        <taxon>Hologalegina</taxon>
        <taxon>IRL clade</taxon>
        <taxon>Trifolieae</taxon>
        <taxon>Trifolium</taxon>
    </lineage>
</organism>
<proteinExistence type="predicted"/>
<accession>A0A2Z6MXE8</accession>
<evidence type="ECO:0000313" key="2">
    <source>
        <dbReference type="Proteomes" id="UP000242715"/>
    </source>
</evidence>
<protein>
    <submittedName>
        <fullName evidence="1">Uncharacterized protein</fullName>
    </submittedName>
</protein>
<keyword evidence="2" id="KW-1185">Reference proteome</keyword>